<keyword evidence="2" id="KW-1185">Reference proteome</keyword>
<proteinExistence type="predicted"/>
<dbReference type="EMBL" id="SRYA01000003">
    <property type="protein sequence ID" value="TGY98003.1"/>
    <property type="molecule type" value="Genomic_DNA"/>
</dbReference>
<gene>
    <name evidence="1" type="ORF">E5329_02460</name>
</gene>
<reference evidence="1" key="1">
    <citation type="submission" date="2019-04" db="EMBL/GenBank/DDBJ databases">
        <title>Microbes associate with the intestines of laboratory mice.</title>
        <authorList>
            <person name="Navarre W."/>
            <person name="Wong E."/>
            <person name="Huang K."/>
            <person name="Tropini C."/>
            <person name="Ng K."/>
            <person name="Yu B."/>
        </authorList>
    </citation>
    <scope>NUCLEOTIDE SEQUENCE</scope>
    <source>
        <strain evidence="1">NM01_1-7b</strain>
    </source>
</reference>
<evidence type="ECO:0000313" key="2">
    <source>
        <dbReference type="Proteomes" id="UP000304953"/>
    </source>
</evidence>
<protein>
    <submittedName>
        <fullName evidence="1">Uncharacterized protein</fullName>
    </submittedName>
</protein>
<evidence type="ECO:0000313" key="1">
    <source>
        <dbReference type="EMBL" id="TGY98003.1"/>
    </source>
</evidence>
<accession>A0AC61S147</accession>
<dbReference type="Proteomes" id="UP000304953">
    <property type="component" value="Unassembled WGS sequence"/>
</dbReference>
<organism evidence="1 2">
    <name type="scientific">Petralouisia muris</name>
    <dbReference type="NCBI Taxonomy" id="3032872"/>
    <lineage>
        <taxon>Bacteria</taxon>
        <taxon>Bacillati</taxon>
        <taxon>Bacillota</taxon>
        <taxon>Clostridia</taxon>
        <taxon>Lachnospirales</taxon>
        <taxon>Lachnospiraceae</taxon>
        <taxon>Petralouisia</taxon>
    </lineage>
</organism>
<sequence length="478" mass="55564">MGLTGMRIVMAVGMLPVLPIFFGVYWFLAGEKDGTQFGVTLWQGAKEQPKVQEIKKKYQKELKIYTLISLVLFLLALLPEHESLIITGMMVWVFFVWIFLLVPFQRANSRMKERKREFLASQPREEHCEEREEILIDVTAAGVVKMKHSRKSIYAGCVFGFLAPAAEVFFYEVWRRPWLPDLWLIECILLSLAGTACLFPLYLKFFERQRIKVFTYNSQVNLQVAEIRRYHLSRFCTSMAWLTGLFNWGILCSFHVPYKWFPWMVEILSLLFGMIVLAEIVRCFKKIEKHSRKYLSQELPAEEDDDKYWICGMIYYNKNDARTFVEPRVGFGFTANMAKPAVKYTMIAAWAVLAVYVFGACGWSILEEFTPVSLAYEDGTLTANHWKKVYQIEQSEIKQAILLEEEPDIRRQRGTGMKTVKKGDFYSDTYRQDFKVCINPQEPPFLMIESSDGGWYLLGGSDGEATRDILDKIRLEAD</sequence>
<comment type="caution">
    <text evidence="1">The sequence shown here is derived from an EMBL/GenBank/DDBJ whole genome shotgun (WGS) entry which is preliminary data.</text>
</comment>
<name>A0AC61S147_9FIRM</name>